<comment type="caution">
    <text evidence="2">The sequence shown here is derived from an EMBL/GenBank/DDBJ whole genome shotgun (WGS) entry which is preliminary data.</text>
</comment>
<evidence type="ECO:0000256" key="1">
    <source>
        <dbReference type="SAM" id="MobiDB-lite"/>
    </source>
</evidence>
<accession>A0ABP7KIF5</accession>
<dbReference type="EMBL" id="BAAAZA010000015">
    <property type="protein sequence ID" value="GAA3878869.1"/>
    <property type="molecule type" value="Genomic_DNA"/>
</dbReference>
<dbReference type="Proteomes" id="UP001501563">
    <property type="component" value="Unassembled WGS sequence"/>
</dbReference>
<protein>
    <submittedName>
        <fullName evidence="2">Uncharacterized protein</fullName>
    </submittedName>
</protein>
<reference evidence="3" key="1">
    <citation type="journal article" date="2019" name="Int. J. Syst. Evol. Microbiol.">
        <title>The Global Catalogue of Microorganisms (GCM) 10K type strain sequencing project: providing services to taxonomists for standard genome sequencing and annotation.</title>
        <authorList>
            <consortium name="The Broad Institute Genomics Platform"/>
            <consortium name="The Broad Institute Genome Sequencing Center for Infectious Disease"/>
            <person name="Wu L."/>
            <person name="Ma J."/>
        </authorList>
    </citation>
    <scope>NUCLEOTIDE SEQUENCE [LARGE SCALE GENOMIC DNA]</scope>
    <source>
        <strain evidence="3">JCM 16578</strain>
    </source>
</reference>
<evidence type="ECO:0000313" key="2">
    <source>
        <dbReference type="EMBL" id="GAA3878869.1"/>
    </source>
</evidence>
<evidence type="ECO:0000313" key="3">
    <source>
        <dbReference type="Proteomes" id="UP001501563"/>
    </source>
</evidence>
<proteinExistence type="predicted"/>
<gene>
    <name evidence="2" type="ORF">GCM10022207_51760</name>
</gene>
<feature type="region of interest" description="Disordered" evidence="1">
    <location>
        <begin position="35"/>
        <end position="95"/>
    </location>
</feature>
<sequence>MPAGADGFPAVGLAVSLVDGPAGVRADALVGGFTERLPDGPAAASPSDDELHPAMATNPATIHPTAHHRIPAPPNPLPQTQHARSRRRGSPIGEQ</sequence>
<name>A0ABP7KIF5_9ACTN</name>
<keyword evidence="3" id="KW-1185">Reference proteome</keyword>
<organism evidence="2 3">
    <name type="scientific">Streptomyces lannensis</name>
    <dbReference type="NCBI Taxonomy" id="766498"/>
    <lineage>
        <taxon>Bacteria</taxon>
        <taxon>Bacillati</taxon>
        <taxon>Actinomycetota</taxon>
        <taxon>Actinomycetes</taxon>
        <taxon>Kitasatosporales</taxon>
        <taxon>Streptomycetaceae</taxon>
        <taxon>Streptomyces</taxon>
    </lineage>
</organism>